<dbReference type="STRING" id="1353528.DT23_13590"/>
<feature type="domain" description="UspA" evidence="1">
    <location>
        <begin position="1"/>
        <end position="137"/>
    </location>
</feature>
<proteinExistence type="predicted"/>
<dbReference type="eggNOG" id="COG0589">
    <property type="taxonomic scope" value="Bacteria"/>
</dbReference>
<dbReference type="RefSeq" id="WP_038130189.1">
    <property type="nucleotide sequence ID" value="NZ_AUNB01000020.1"/>
</dbReference>
<gene>
    <name evidence="2" type="ORF">DT23_13590</name>
</gene>
<evidence type="ECO:0000259" key="1">
    <source>
        <dbReference type="Pfam" id="PF00582"/>
    </source>
</evidence>
<protein>
    <recommendedName>
        <fullName evidence="1">UspA domain-containing protein</fullName>
    </recommendedName>
</protein>
<accession>A0A074JUV2</accession>
<dbReference type="AlphaFoldDB" id="A0A074JUV2"/>
<comment type="caution">
    <text evidence="2">The sequence shown here is derived from an EMBL/GenBank/DDBJ whole genome shotgun (WGS) entry which is preliminary data.</text>
</comment>
<dbReference type="CDD" id="cd00293">
    <property type="entry name" value="USP-like"/>
    <property type="match status" value="1"/>
</dbReference>
<evidence type="ECO:0000313" key="3">
    <source>
        <dbReference type="Proteomes" id="UP000027471"/>
    </source>
</evidence>
<reference evidence="2 3" key="1">
    <citation type="journal article" date="2015" name="Antonie Van Leeuwenhoek">
        <title>Thioclava indica sp. nov., isolated from surface seawater of the Indian Ocean.</title>
        <authorList>
            <person name="Liu Y."/>
            <person name="Lai Q."/>
            <person name="Du J."/>
            <person name="Xu H."/>
            <person name="Jiang L."/>
            <person name="Shao Z."/>
        </authorList>
    </citation>
    <scope>NUCLEOTIDE SEQUENCE [LARGE SCALE GENOMIC DNA]</scope>
    <source>
        <strain evidence="2 3">DT23-4</strain>
    </source>
</reference>
<keyword evidence="3" id="KW-1185">Reference proteome</keyword>
<dbReference type="OrthoDB" id="9792500at2"/>
<dbReference type="Proteomes" id="UP000027471">
    <property type="component" value="Unassembled WGS sequence"/>
</dbReference>
<dbReference type="EMBL" id="AUNB01000020">
    <property type="protein sequence ID" value="KEO60259.1"/>
    <property type="molecule type" value="Genomic_DNA"/>
</dbReference>
<dbReference type="SUPFAM" id="SSF52402">
    <property type="entry name" value="Adenine nucleotide alpha hydrolases-like"/>
    <property type="match status" value="1"/>
</dbReference>
<dbReference type="InterPro" id="IPR006016">
    <property type="entry name" value="UspA"/>
</dbReference>
<dbReference type="InterPro" id="IPR014729">
    <property type="entry name" value="Rossmann-like_a/b/a_fold"/>
</dbReference>
<organism evidence="2 3">
    <name type="scientific">Thioclava indica</name>
    <dbReference type="NCBI Taxonomy" id="1353528"/>
    <lineage>
        <taxon>Bacteria</taxon>
        <taxon>Pseudomonadati</taxon>
        <taxon>Pseudomonadota</taxon>
        <taxon>Alphaproteobacteria</taxon>
        <taxon>Rhodobacterales</taxon>
        <taxon>Paracoccaceae</taxon>
        <taxon>Thioclava</taxon>
    </lineage>
</organism>
<evidence type="ECO:0000313" key="2">
    <source>
        <dbReference type="EMBL" id="KEO60259.1"/>
    </source>
</evidence>
<dbReference type="Gene3D" id="3.40.50.620">
    <property type="entry name" value="HUPs"/>
    <property type="match status" value="1"/>
</dbReference>
<dbReference type="Pfam" id="PF00582">
    <property type="entry name" value="Usp"/>
    <property type="match status" value="1"/>
</dbReference>
<sequence length="138" mass="14711">MFKEIMVPVDLRHVANLTKTLTVAADLAQKYGARITYVGVTGSEPSAVAHNPEEYSEKLAQFAASEAAKNGLSARGHTIVAHDPAVDLNHKLADAVKELHADLVIMATHLPNVADFIWASHGGHLAAHSKASVFLVRG</sequence>
<name>A0A074JUV2_9RHOB</name>